<keyword evidence="2" id="KW-1133">Transmembrane helix</keyword>
<accession>A0A2J6QQK6</accession>
<keyword evidence="2" id="KW-0472">Membrane</keyword>
<feature type="region of interest" description="Disordered" evidence="1">
    <location>
        <begin position="1"/>
        <end position="31"/>
    </location>
</feature>
<protein>
    <submittedName>
        <fullName evidence="3">Uncharacterized protein</fullName>
    </submittedName>
</protein>
<reference evidence="3 4" key="1">
    <citation type="submission" date="2016-05" db="EMBL/GenBank/DDBJ databases">
        <title>A degradative enzymes factory behind the ericoid mycorrhizal symbiosis.</title>
        <authorList>
            <consortium name="DOE Joint Genome Institute"/>
            <person name="Martino E."/>
            <person name="Morin E."/>
            <person name="Grelet G."/>
            <person name="Kuo A."/>
            <person name="Kohler A."/>
            <person name="Daghino S."/>
            <person name="Barry K."/>
            <person name="Choi C."/>
            <person name="Cichocki N."/>
            <person name="Clum A."/>
            <person name="Copeland A."/>
            <person name="Hainaut M."/>
            <person name="Haridas S."/>
            <person name="Labutti K."/>
            <person name="Lindquist E."/>
            <person name="Lipzen A."/>
            <person name="Khouja H.-R."/>
            <person name="Murat C."/>
            <person name="Ohm R."/>
            <person name="Olson A."/>
            <person name="Spatafora J."/>
            <person name="Veneault-Fourrey C."/>
            <person name="Henrissat B."/>
            <person name="Grigoriev I."/>
            <person name="Martin F."/>
            <person name="Perotto S."/>
        </authorList>
    </citation>
    <scope>NUCLEOTIDE SEQUENCE [LARGE SCALE GENOMIC DNA]</scope>
    <source>
        <strain evidence="3 4">UAMH 7357</strain>
    </source>
</reference>
<feature type="transmembrane region" description="Helical" evidence="2">
    <location>
        <begin position="203"/>
        <end position="222"/>
    </location>
</feature>
<keyword evidence="2" id="KW-0812">Transmembrane</keyword>
<proteinExistence type="predicted"/>
<organism evidence="3 4">
    <name type="scientific">Hyaloscypha hepaticicola</name>
    <dbReference type="NCBI Taxonomy" id="2082293"/>
    <lineage>
        <taxon>Eukaryota</taxon>
        <taxon>Fungi</taxon>
        <taxon>Dikarya</taxon>
        <taxon>Ascomycota</taxon>
        <taxon>Pezizomycotina</taxon>
        <taxon>Leotiomycetes</taxon>
        <taxon>Helotiales</taxon>
        <taxon>Hyaloscyphaceae</taxon>
        <taxon>Hyaloscypha</taxon>
    </lineage>
</organism>
<dbReference type="Proteomes" id="UP000235672">
    <property type="component" value="Unassembled WGS sequence"/>
</dbReference>
<evidence type="ECO:0000256" key="1">
    <source>
        <dbReference type="SAM" id="MobiDB-lite"/>
    </source>
</evidence>
<dbReference type="EMBL" id="KZ613464">
    <property type="protein sequence ID" value="PMD28542.1"/>
    <property type="molecule type" value="Genomic_DNA"/>
</dbReference>
<feature type="transmembrane region" description="Helical" evidence="2">
    <location>
        <begin position="76"/>
        <end position="97"/>
    </location>
</feature>
<keyword evidence="4" id="KW-1185">Reference proteome</keyword>
<evidence type="ECO:0000313" key="3">
    <source>
        <dbReference type="EMBL" id="PMD28542.1"/>
    </source>
</evidence>
<sequence length="707" mass="76361">MSLSGNAAKSPAAAVTPQKQSHRASLDVSDPLSQSTVALLAISSSVGPRKKKWWQKDEFKRKPDAEVRLEAAFHEWFWVVLVREILPVAGIITAVVFGSTSKLFQFTDTSLFGLGIDVDLQLALIGFLNKILDTVVQASLKHTASVCLTAWMAWDTGKSGRPGVNLVDFELKDELVEPWTCVANFWKRCHHLGRQGIGWRGSLRFLASLAISVCVLLLALAVNTLGIPKERWYPNLTGGDQERLTISAPRMVLNGLDWMNYWGSGFDLVGAGDQSWAVAIGLAAASTFSLLQGLPAAYRTGPDGPGWIPINSEQPGFITAINTMINGSTIQGVSVQNSRVQDVFSYLQLNGTKEYYKVASGWTGFVTMTAPILTTTCVPGLPANLSVPIGTIPVQGPSDSSLTDSTLTIPIGAIPLLDFTGATCLTTLRQALFPVGTWIVNMAGIDVSINNYGASMNTEPTFLDPSPGDKASAQALGIQIGSVVGSMNGLIPAGLVYEMVLMSRRLAIVNSGLSSTNDTAGMAAVVAAMAQHLMSVGAWNMTTSTDSNERTISYPVRWQVYGAGPRLPWEWVTVIIIAVILGALLGGAILKAVWRIRPGPWLEVGGMMLAANDSEPMDSVKGSCVGEASKAAKTGTYFLRDTGKGGVKVTDKESNGSELERSATYTSQDSRIEYDRSVDWGILWRWAKIRHFDRIVRLRFRRSKRKS</sequence>
<evidence type="ECO:0000313" key="4">
    <source>
        <dbReference type="Proteomes" id="UP000235672"/>
    </source>
</evidence>
<feature type="transmembrane region" description="Helical" evidence="2">
    <location>
        <begin position="569"/>
        <end position="590"/>
    </location>
</feature>
<name>A0A2J6QQK6_9HELO</name>
<dbReference type="OrthoDB" id="3552701at2759"/>
<dbReference type="AlphaFoldDB" id="A0A2J6QQK6"/>
<gene>
    <name evidence="3" type="ORF">NA56DRAFT_640163</name>
</gene>
<evidence type="ECO:0000256" key="2">
    <source>
        <dbReference type="SAM" id="Phobius"/>
    </source>
</evidence>